<evidence type="ECO:0008006" key="8">
    <source>
        <dbReference type="Google" id="ProtNLM"/>
    </source>
</evidence>
<dbReference type="Proteomes" id="UP000734854">
    <property type="component" value="Unassembled WGS sequence"/>
</dbReference>
<gene>
    <name evidence="6" type="ORF">ZIOFF_064979</name>
</gene>
<dbReference type="InterPro" id="IPR050316">
    <property type="entry name" value="Tyrosinase/Hemocyanin"/>
</dbReference>
<feature type="domain" description="Polyphenol oxidase C-terminal" evidence="5">
    <location>
        <begin position="98"/>
        <end position="168"/>
    </location>
</feature>
<dbReference type="EMBL" id="JACMSC010000018">
    <property type="protein sequence ID" value="KAG6475750.1"/>
    <property type="molecule type" value="Genomic_DNA"/>
</dbReference>
<evidence type="ECO:0000313" key="7">
    <source>
        <dbReference type="Proteomes" id="UP000734854"/>
    </source>
</evidence>
<keyword evidence="3" id="KW-1015">Disulfide bond</keyword>
<protein>
    <recommendedName>
        <fullName evidence="8">Polyphenol oxidase</fullName>
    </recommendedName>
</protein>
<sequence>MRTWEIYTQQRGKNILGYRHRDFDDEDFLNSSFLFYDENADLVRVTVKDCLGTERLRYTYQEVEIPWLKSRPMPAKRAAAAPPKASTVEEPRFPVVLNLPFDLFVNELEGTEGLTPGESEFAGSFVTLPHKHKRKHQENEKKLKTALRLGITDLLEDIGTEDDESVLVRTTRAFW</sequence>
<evidence type="ECO:0000256" key="1">
    <source>
        <dbReference type="ARBA" id="ARBA00009928"/>
    </source>
</evidence>
<dbReference type="Gene3D" id="1.10.1280.10">
    <property type="entry name" value="Di-copper center containing domain from catechol oxidase"/>
    <property type="match status" value="1"/>
</dbReference>
<organism evidence="6 7">
    <name type="scientific">Zingiber officinale</name>
    <name type="common">Ginger</name>
    <name type="synonym">Amomum zingiber</name>
    <dbReference type="NCBI Taxonomy" id="94328"/>
    <lineage>
        <taxon>Eukaryota</taxon>
        <taxon>Viridiplantae</taxon>
        <taxon>Streptophyta</taxon>
        <taxon>Embryophyta</taxon>
        <taxon>Tracheophyta</taxon>
        <taxon>Spermatophyta</taxon>
        <taxon>Magnoliopsida</taxon>
        <taxon>Liliopsida</taxon>
        <taxon>Zingiberales</taxon>
        <taxon>Zingiberaceae</taxon>
        <taxon>Zingiber</taxon>
    </lineage>
</organism>
<accession>A0A8J5EWT4</accession>
<keyword evidence="7" id="KW-1185">Reference proteome</keyword>
<evidence type="ECO:0000259" key="4">
    <source>
        <dbReference type="Pfam" id="PF12142"/>
    </source>
</evidence>
<dbReference type="InterPro" id="IPR008922">
    <property type="entry name" value="Di-copper_centre_dom_sf"/>
</dbReference>
<dbReference type="Pfam" id="PF12143">
    <property type="entry name" value="PPO1_KFDV"/>
    <property type="match status" value="1"/>
</dbReference>
<dbReference type="InterPro" id="IPR022739">
    <property type="entry name" value="Polyphenol_oxidase_cen"/>
</dbReference>
<evidence type="ECO:0000313" key="6">
    <source>
        <dbReference type="EMBL" id="KAG6475750.1"/>
    </source>
</evidence>
<dbReference type="PANTHER" id="PTHR11474:SF76">
    <property type="entry name" value="SHKT DOMAIN-CONTAINING PROTEIN"/>
    <property type="match status" value="1"/>
</dbReference>
<keyword evidence="2" id="KW-0186">Copper</keyword>
<dbReference type="Pfam" id="PF12142">
    <property type="entry name" value="PPO1_DWL"/>
    <property type="match status" value="1"/>
</dbReference>
<comment type="caution">
    <text evidence="6">The sequence shown here is derived from an EMBL/GenBank/DDBJ whole genome shotgun (WGS) entry which is preliminary data.</text>
</comment>
<dbReference type="AlphaFoldDB" id="A0A8J5EWT4"/>
<dbReference type="PANTHER" id="PTHR11474">
    <property type="entry name" value="TYROSINASE FAMILY MEMBER"/>
    <property type="match status" value="1"/>
</dbReference>
<name>A0A8J5EWT4_ZINOF</name>
<dbReference type="GO" id="GO:0004097">
    <property type="term" value="F:catechol oxidase activity"/>
    <property type="evidence" value="ECO:0007669"/>
    <property type="project" value="InterPro"/>
</dbReference>
<reference evidence="6 7" key="1">
    <citation type="submission" date="2020-08" db="EMBL/GenBank/DDBJ databases">
        <title>Plant Genome Project.</title>
        <authorList>
            <person name="Zhang R.-G."/>
        </authorList>
    </citation>
    <scope>NUCLEOTIDE SEQUENCE [LARGE SCALE GENOMIC DNA]</scope>
    <source>
        <tissue evidence="6">Rhizome</tissue>
    </source>
</reference>
<evidence type="ECO:0000259" key="5">
    <source>
        <dbReference type="Pfam" id="PF12143"/>
    </source>
</evidence>
<dbReference type="SUPFAM" id="SSF48056">
    <property type="entry name" value="Di-copper centre-containing domain"/>
    <property type="match status" value="1"/>
</dbReference>
<dbReference type="InterPro" id="IPR022740">
    <property type="entry name" value="Polyphenol_oxidase_C"/>
</dbReference>
<proteinExistence type="inferred from homology"/>
<comment type="similarity">
    <text evidence="1">Belongs to the tyrosinase family.</text>
</comment>
<evidence type="ECO:0000256" key="3">
    <source>
        <dbReference type="ARBA" id="ARBA00023157"/>
    </source>
</evidence>
<feature type="domain" description="Polyphenol oxidase central" evidence="4">
    <location>
        <begin position="22"/>
        <end position="72"/>
    </location>
</feature>
<evidence type="ECO:0000256" key="2">
    <source>
        <dbReference type="ARBA" id="ARBA00023008"/>
    </source>
</evidence>